<feature type="transmembrane region" description="Helical" evidence="1">
    <location>
        <begin position="96"/>
        <end position="114"/>
    </location>
</feature>
<feature type="transmembrane region" description="Helical" evidence="1">
    <location>
        <begin position="151"/>
        <end position="173"/>
    </location>
</feature>
<protein>
    <recommendedName>
        <fullName evidence="4">DoxX family protein</fullName>
    </recommendedName>
</protein>
<feature type="transmembrane region" description="Helical" evidence="1">
    <location>
        <begin position="35"/>
        <end position="56"/>
    </location>
</feature>
<gene>
    <name evidence="2" type="ORF">POL72_03030</name>
</gene>
<evidence type="ECO:0000313" key="3">
    <source>
        <dbReference type="Proteomes" id="UP001217485"/>
    </source>
</evidence>
<evidence type="ECO:0008006" key="4">
    <source>
        <dbReference type="Google" id="ProtNLM"/>
    </source>
</evidence>
<keyword evidence="1" id="KW-1133">Transmembrane helix</keyword>
<dbReference type="Proteomes" id="UP001217485">
    <property type="component" value="Unassembled WGS sequence"/>
</dbReference>
<organism evidence="2 3">
    <name type="scientific">Sorangium atrum</name>
    <dbReference type="NCBI Taxonomy" id="2995308"/>
    <lineage>
        <taxon>Bacteria</taxon>
        <taxon>Pseudomonadati</taxon>
        <taxon>Myxococcota</taxon>
        <taxon>Polyangia</taxon>
        <taxon>Polyangiales</taxon>
        <taxon>Polyangiaceae</taxon>
        <taxon>Sorangium</taxon>
    </lineage>
</organism>
<reference evidence="2 3" key="1">
    <citation type="submission" date="2023-01" db="EMBL/GenBank/DDBJ databases">
        <title>Minimal conservation of predation-associated metabolite biosynthetic gene clusters underscores biosynthetic potential of Myxococcota including descriptions for ten novel species: Archangium lansinium sp. nov., Myxococcus landrumus sp. nov., Nannocystis bai.</title>
        <authorList>
            <person name="Ahearne A."/>
            <person name="Stevens C."/>
            <person name="Dowd S."/>
        </authorList>
    </citation>
    <scope>NUCLEOTIDE SEQUENCE [LARGE SCALE GENOMIC DNA]</scope>
    <source>
        <strain evidence="2 3">WIWO2</strain>
    </source>
</reference>
<name>A0ABT5BSL3_9BACT</name>
<evidence type="ECO:0000256" key="1">
    <source>
        <dbReference type="SAM" id="Phobius"/>
    </source>
</evidence>
<sequence>MTISHSAPRPADPAADALAAAHGLGLAPPWASPRFAWASALLLRLGLAAAFLSAVADRFGLWGPPGTGNVAWGEWGRFVAYTGAINPWAPAWMVPALAWSATALETALGVGLLAGVWTRALAFASGMLLLAFALAMTFSGRGLEAVLSYSVYTAAGGALLLAAAPAVPFGALARGGQRARTP</sequence>
<keyword evidence="1" id="KW-0472">Membrane</keyword>
<dbReference type="RefSeq" id="WP_272093473.1">
    <property type="nucleotide sequence ID" value="NZ_JAQNDK010000001.1"/>
</dbReference>
<comment type="caution">
    <text evidence="2">The sequence shown here is derived from an EMBL/GenBank/DDBJ whole genome shotgun (WGS) entry which is preliminary data.</text>
</comment>
<dbReference type="EMBL" id="JAQNDK010000001">
    <property type="protein sequence ID" value="MDC0676698.1"/>
    <property type="molecule type" value="Genomic_DNA"/>
</dbReference>
<feature type="transmembrane region" description="Helical" evidence="1">
    <location>
        <begin position="121"/>
        <end position="139"/>
    </location>
</feature>
<accession>A0ABT5BSL3</accession>
<keyword evidence="3" id="KW-1185">Reference proteome</keyword>
<proteinExistence type="predicted"/>
<keyword evidence="1" id="KW-0812">Transmembrane</keyword>
<evidence type="ECO:0000313" key="2">
    <source>
        <dbReference type="EMBL" id="MDC0676698.1"/>
    </source>
</evidence>